<dbReference type="Gene3D" id="3.30.530.20">
    <property type="match status" value="1"/>
</dbReference>
<evidence type="ECO:0000313" key="2">
    <source>
        <dbReference type="Proteomes" id="UP000001916"/>
    </source>
</evidence>
<name>D7BJC2_ALLS1</name>
<dbReference type="EMBL" id="CP002043">
    <property type="protein sequence ID" value="ADH65278.1"/>
    <property type="molecule type" value="Genomic_DNA"/>
</dbReference>
<sequence length="142" mass="15711">MEYSLESTWALAAPLEAVWVALSDLERWPAWWPVVASVQPLKPGRADGSEAVYRLGGKVELRVCGVKPPESLEFHTETVLARWTLRFEEGTTLLHLSAWGCDDRERFAQAMSAGARGLARYLGVQLLEAGSWSAPNDPSIFP</sequence>
<dbReference type="InterPro" id="IPR023393">
    <property type="entry name" value="START-like_dom_sf"/>
</dbReference>
<reference evidence="1 2" key="1">
    <citation type="journal article" date="2010" name="Stand. Genomic Sci.">
        <title>Complete genome sequence of Meiothermus silvanus type strain (VI-R2).</title>
        <authorList>
            <person name="Sikorski J."/>
            <person name="Tindall B.J."/>
            <person name="Lowry S."/>
            <person name="Lucas S."/>
            <person name="Nolan M."/>
            <person name="Copeland A."/>
            <person name="Glavina Del Rio T."/>
            <person name="Tice H."/>
            <person name="Cheng J.F."/>
            <person name="Han C."/>
            <person name="Pitluck S."/>
            <person name="Liolios K."/>
            <person name="Ivanova N."/>
            <person name="Mavromatis K."/>
            <person name="Mikhailova N."/>
            <person name="Pati A."/>
            <person name="Goodwin L."/>
            <person name="Chen A."/>
            <person name="Palaniappan K."/>
            <person name="Land M."/>
            <person name="Hauser L."/>
            <person name="Chang Y.J."/>
            <person name="Jeffries C.D."/>
            <person name="Rohde M."/>
            <person name="Goker M."/>
            <person name="Woyke T."/>
            <person name="Bristow J."/>
            <person name="Eisen J.A."/>
            <person name="Markowitz V."/>
            <person name="Hugenholtz P."/>
            <person name="Kyrpides N.C."/>
            <person name="Klenk H.P."/>
            <person name="Lapidus A."/>
        </authorList>
    </citation>
    <scope>NUCLEOTIDE SEQUENCE [LARGE SCALE GENOMIC DNA]</scope>
    <source>
        <strain evidence="2">ATCC 700542 / DSM 9946 / VI-R2</strain>
        <plasmid evidence="2">Plasmid pMESIL01</plasmid>
    </source>
</reference>
<gene>
    <name evidence="1" type="ORF">Mesil_3474</name>
</gene>
<dbReference type="RefSeq" id="WP_013159758.1">
    <property type="nucleotide sequence ID" value="NC_014213.1"/>
</dbReference>
<proteinExistence type="predicted"/>
<dbReference type="HOGENOM" id="CLU_1813526_0_0_0"/>
<keyword evidence="1" id="KW-0614">Plasmid</keyword>
<dbReference type="AlphaFoldDB" id="D7BJC2"/>
<dbReference type="Pfam" id="PF10604">
    <property type="entry name" value="Polyketide_cyc2"/>
    <property type="match status" value="1"/>
</dbReference>
<dbReference type="InterPro" id="IPR019587">
    <property type="entry name" value="Polyketide_cyclase/dehydratase"/>
</dbReference>
<keyword evidence="2" id="KW-1185">Reference proteome</keyword>
<dbReference type="KEGG" id="msv:Mesil_3474"/>
<accession>D7BJC2</accession>
<evidence type="ECO:0000313" key="1">
    <source>
        <dbReference type="EMBL" id="ADH65278.1"/>
    </source>
</evidence>
<evidence type="ECO:0008006" key="3">
    <source>
        <dbReference type="Google" id="ProtNLM"/>
    </source>
</evidence>
<organism evidence="1 2">
    <name type="scientific">Allomeiothermus silvanus (strain ATCC 700542 / DSM 9946 / NBRC 106475 / NCIMB 13440 / VI-R2)</name>
    <name type="common">Thermus silvanus</name>
    <dbReference type="NCBI Taxonomy" id="526227"/>
    <lineage>
        <taxon>Bacteria</taxon>
        <taxon>Thermotogati</taxon>
        <taxon>Deinococcota</taxon>
        <taxon>Deinococci</taxon>
        <taxon>Thermales</taxon>
        <taxon>Thermaceae</taxon>
        <taxon>Allomeiothermus</taxon>
    </lineage>
</organism>
<dbReference type="Proteomes" id="UP000001916">
    <property type="component" value="Plasmid pMESIL01"/>
</dbReference>
<protein>
    <recommendedName>
        <fullName evidence="3">Polyketide cyclase/dehydrase</fullName>
    </recommendedName>
</protein>
<geneLocation type="plasmid" evidence="1 2">
    <name>pMESIL01</name>
</geneLocation>
<dbReference type="SUPFAM" id="SSF55961">
    <property type="entry name" value="Bet v1-like"/>
    <property type="match status" value="1"/>
</dbReference>